<keyword evidence="2" id="KW-0521">NADP</keyword>
<sequence>MNVIDRFSMKGKAGVVTGAAQGLGQAMAEALASAGADIVIGEINMDLAAETAKKIAKTYGVRAEAVKCDVASPEDNQKLVEYTVNTFGKIDVMINNAGIVKHIPAEDVTPEEWLTVVNINLNGVFFGAQAAGRAMIKQGYGNIINTASMSGLIVNTPQPQTSYNASKAGVIHLTKSLACEWAPRNIRVNAICPGYMQTEMTKKFFADGGEWVDRWMAMSPMKRPGTPDELQGVVLYLASDASTFTTGAAIPVDGAYTCW</sequence>
<dbReference type="PROSITE" id="PS00061">
    <property type="entry name" value="ADH_SHORT"/>
    <property type="match status" value="1"/>
</dbReference>
<evidence type="ECO:0000256" key="1">
    <source>
        <dbReference type="ARBA" id="ARBA00006484"/>
    </source>
</evidence>
<name>A0A136Q7C5_9FIRM</name>
<dbReference type="RefSeq" id="WP_066522656.1">
    <property type="nucleotide sequence ID" value="NZ_CABMOF010000009.1"/>
</dbReference>
<dbReference type="PRINTS" id="PR00080">
    <property type="entry name" value="SDRFAMILY"/>
</dbReference>
<dbReference type="Pfam" id="PF13561">
    <property type="entry name" value="adh_short_C2"/>
    <property type="match status" value="1"/>
</dbReference>
<dbReference type="Proteomes" id="UP000070366">
    <property type="component" value="Unassembled WGS sequence"/>
</dbReference>
<dbReference type="NCBIfam" id="NF005559">
    <property type="entry name" value="PRK07231.1"/>
    <property type="match status" value="1"/>
</dbReference>
<dbReference type="Gene3D" id="3.40.50.720">
    <property type="entry name" value="NAD(P)-binding Rossmann-like Domain"/>
    <property type="match status" value="1"/>
</dbReference>
<dbReference type="FunFam" id="3.40.50.720:FF:000090">
    <property type="entry name" value="NADP-dependent mannitol dehydrogenase"/>
    <property type="match status" value="1"/>
</dbReference>
<comment type="caution">
    <text evidence="4">The sequence shown here is derived from an EMBL/GenBank/DDBJ whole genome shotgun (WGS) entry which is preliminary data.</text>
</comment>
<dbReference type="PATRIC" id="fig|626937.4.peg.584"/>
<accession>A0A136Q7C5</accession>
<keyword evidence="5" id="KW-1185">Reference proteome</keyword>
<dbReference type="PANTHER" id="PTHR43008:SF4">
    <property type="entry name" value="CHAIN DEHYDROGENASE, PUTATIVE (AFU_ORTHOLOGUE AFUA_4G08710)-RELATED"/>
    <property type="match status" value="1"/>
</dbReference>
<dbReference type="InterPro" id="IPR020904">
    <property type="entry name" value="Sc_DH/Rdtase_CS"/>
</dbReference>
<dbReference type="STRING" id="626937.HMPREF3293_00593"/>
<dbReference type="SUPFAM" id="SSF51735">
    <property type="entry name" value="NAD(P)-binding Rossmann-fold domains"/>
    <property type="match status" value="1"/>
</dbReference>
<dbReference type="PANTHER" id="PTHR43008">
    <property type="entry name" value="BENZIL REDUCTASE"/>
    <property type="match status" value="1"/>
</dbReference>
<dbReference type="GO" id="GO:0050664">
    <property type="term" value="F:oxidoreductase activity, acting on NAD(P)H, oxygen as acceptor"/>
    <property type="evidence" value="ECO:0007669"/>
    <property type="project" value="TreeGrafter"/>
</dbReference>
<protein>
    <submittedName>
        <fullName evidence="4">Oxidoreductase, short chain dehydrogenase/reductase family protein</fullName>
    </submittedName>
</protein>
<dbReference type="OrthoDB" id="9803333at2"/>
<reference evidence="4 5" key="1">
    <citation type="submission" date="2016-02" db="EMBL/GenBank/DDBJ databases">
        <authorList>
            <person name="Wen L."/>
            <person name="He K."/>
            <person name="Yang H."/>
        </authorList>
    </citation>
    <scope>NUCLEOTIDE SEQUENCE [LARGE SCALE GENOMIC DNA]</scope>
    <source>
        <strain evidence="4 5">DSM 22607</strain>
    </source>
</reference>
<evidence type="ECO:0000313" key="4">
    <source>
        <dbReference type="EMBL" id="KXK66550.1"/>
    </source>
</evidence>
<comment type="similarity">
    <text evidence="1">Belongs to the short-chain dehydrogenases/reductases (SDR) family.</text>
</comment>
<dbReference type="InterPro" id="IPR036291">
    <property type="entry name" value="NAD(P)-bd_dom_sf"/>
</dbReference>
<dbReference type="GO" id="GO:0005975">
    <property type="term" value="P:carbohydrate metabolic process"/>
    <property type="evidence" value="ECO:0007669"/>
    <property type="project" value="UniProtKB-ARBA"/>
</dbReference>
<evidence type="ECO:0000256" key="3">
    <source>
        <dbReference type="ARBA" id="ARBA00023002"/>
    </source>
</evidence>
<organism evidence="4 5">
    <name type="scientific">Christensenella minuta</name>
    <dbReference type="NCBI Taxonomy" id="626937"/>
    <lineage>
        <taxon>Bacteria</taxon>
        <taxon>Bacillati</taxon>
        <taxon>Bacillota</taxon>
        <taxon>Clostridia</taxon>
        <taxon>Christensenellales</taxon>
        <taxon>Christensenellaceae</taxon>
        <taxon>Christensenella</taxon>
    </lineage>
</organism>
<evidence type="ECO:0000256" key="2">
    <source>
        <dbReference type="ARBA" id="ARBA00022857"/>
    </source>
</evidence>
<dbReference type="EMBL" id="LSZW01000040">
    <property type="protein sequence ID" value="KXK66550.1"/>
    <property type="molecule type" value="Genomic_DNA"/>
</dbReference>
<proteinExistence type="inferred from homology"/>
<dbReference type="AlphaFoldDB" id="A0A136Q7C5"/>
<evidence type="ECO:0000313" key="5">
    <source>
        <dbReference type="Proteomes" id="UP000070366"/>
    </source>
</evidence>
<dbReference type="KEGG" id="cmiu:B1H56_10010"/>
<gene>
    <name evidence="4" type="ORF">HMPREF3293_00593</name>
</gene>
<dbReference type="InterPro" id="IPR002347">
    <property type="entry name" value="SDR_fam"/>
</dbReference>
<dbReference type="PRINTS" id="PR00081">
    <property type="entry name" value="GDHRDH"/>
</dbReference>
<dbReference type="GO" id="GO:0044281">
    <property type="term" value="P:small molecule metabolic process"/>
    <property type="evidence" value="ECO:0007669"/>
    <property type="project" value="UniProtKB-ARBA"/>
</dbReference>
<keyword evidence="3" id="KW-0560">Oxidoreductase</keyword>